<keyword evidence="15" id="KW-0325">Glycoprotein</keyword>
<keyword evidence="5" id="KW-0597">Phosphoprotein</keyword>
<feature type="signal peptide" evidence="20">
    <location>
        <begin position="1"/>
        <end position="16"/>
    </location>
</feature>
<dbReference type="EC" id="2.7.10.1" evidence="2"/>
<evidence type="ECO:0000256" key="4">
    <source>
        <dbReference type="ARBA" id="ARBA00022475"/>
    </source>
</evidence>
<evidence type="ECO:0000256" key="12">
    <source>
        <dbReference type="ARBA" id="ARBA00023136"/>
    </source>
</evidence>
<dbReference type="InterPro" id="IPR001245">
    <property type="entry name" value="Ser-Thr/Tyr_kinase_cat_dom"/>
</dbReference>
<dbReference type="Pfam" id="PF00069">
    <property type="entry name" value="Pkinase"/>
    <property type="match status" value="1"/>
</dbReference>
<dbReference type="GO" id="GO:0005576">
    <property type="term" value="C:extracellular region"/>
    <property type="evidence" value="ECO:0007669"/>
    <property type="project" value="InterPro"/>
</dbReference>
<feature type="domain" description="Protein kinase" evidence="21">
    <location>
        <begin position="487"/>
        <end position="752"/>
    </location>
</feature>
<dbReference type="InterPro" id="IPR003598">
    <property type="entry name" value="Ig_sub2"/>
</dbReference>
<dbReference type="InterPro" id="IPR036179">
    <property type="entry name" value="Ig-like_dom_sf"/>
</dbReference>
<keyword evidence="6" id="KW-0808">Transferase</keyword>
<dbReference type="OrthoDB" id="6077854at2759"/>
<dbReference type="SMART" id="SM00409">
    <property type="entry name" value="IG"/>
    <property type="match status" value="3"/>
</dbReference>
<dbReference type="InterPro" id="IPR003599">
    <property type="entry name" value="Ig_sub"/>
</dbReference>
<dbReference type="InterPro" id="IPR036508">
    <property type="entry name" value="Chitin-bd_dom_sf"/>
</dbReference>
<protein>
    <recommendedName>
        <fullName evidence="2">receptor protein-tyrosine kinase</fullName>
        <ecNumber evidence="2">2.7.10.1</ecNumber>
    </recommendedName>
</protein>
<dbReference type="InterPro" id="IPR013151">
    <property type="entry name" value="Immunoglobulin_dom"/>
</dbReference>
<dbReference type="Gene3D" id="1.10.510.10">
    <property type="entry name" value="Transferase(Phosphotransferase) domain 1"/>
    <property type="match status" value="1"/>
</dbReference>
<name>A0A9W9YHT2_9CNID</name>
<dbReference type="PROSITE" id="PS50011">
    <property type="entry name" value="PROTEIN_KINASE_DOM"/>
    <property type="match status" value="1"/>
</dbReference>
<dbReference type="EMBL" id="MU827376">
    <property type="protein sequence ID" value="KAJ7350231.1"/>
    <property type="molecule type" value="Genomic_DNA"/>
</dbReference>
<evidence type="ECO:0000256" key="17">
    <source>
        <dbReference type="ARBA" id="ARBA00051243"/>
    </source>
</evidence>
<dbReference type="SUPFAM" id="SSF48726">
    <property type="entry name" value="Immunoglobulin"/>
    <property type="match status" value="2"/>
</dbReference>
<feature type="domain" description="Ig-like" evidence="22">
    <location>
        <begin position="252"/>
        <end position="343"/>
    </location>
</feature>
<keyword evidence="11 19" id="KW-1133">Transmembrane helix</keyword>
<evidence type="ECO:0000256" key="20">
    <source>
        <dbReference type="SAM" id="SignalP"/>
    </source>
</evidence>
<dbReference type="InterPro" id="IPR013098">
    <property type="entry name" value="Ig_I-set"/>
</dbReference>
<evidence type="ECO:0000256" key="15">
    <source>
        <dbReference type="ARBA" id="ARBA00023180"/>
    </source>
</evidence>
<dbReference type="PANTHER" id="PTHR24416">
    <property type="entry name" value="TYROSINE-PROTEIN KINASE RECEPTOR"/>
    <property type="match status" value="1"/>
</dbReference>
<keyword evidence="8 18" id="KW-0547">Nucleotide-binding</keyword>
<dbReference type="InterPro" id="IPR007110">
    <property type="entry name" value="Ig-like_dom"/>
</dbReference>
<dbReference type="Pfam" id="PF01607">
    <property type="entry name" value="CBM_14"/>
    <property type="match status" value="1"/>
</dbReference>
<evidence type="ECO:0000256" key="8">
    <source>
        <dbReference type="ARBA" id="ARBA00022741"/>
    </source>
</evidence>
<feature type="binding site" evidence="18">
    <location>
        <begin position="494"/>
        <end position="501"/>
    </location>
    <ligand>
        <name>ATP</name>
        <dbReference type="ChEBI" id="CHEBI:30616"/>
    </ligand>
</feature>
<dbReference type="GO" id="GO:0007169">
    <property type="term" value="P:cell surface receptor protein tyrosine kinase signaling pathway"/>
    <property type="evidence" value="ECO:0007669"/>
    <property type="project" value="InterPro"/>
</dbReference>
<evidence type="ECO:0000256" key="13">
    <source>
        <dbReference type="ARBA" id="ARBA00023137"/>
    </source>
</evidence>
<dbReference type="Pfam" id="PF00047">
    <property type="entry name" value="ig"/>
    <property type="match status" value="1"/>
</dbReference>
<dbReference type="PANTHER" id="PTHR24416:SF600">
    <property type="entry name" value="PDGF- AND VEGF-RECEPTOR RELATED, ISOFORM J"/>
    <property type="match status" value="1"/>
</dbReference>
<dbReference type="InterPro" id="IPR050122">
    <property type="entry name" value="RTK"/>
</dbReference>
<keyword evidence="7 19" id="KW-0812">Transmembrane</keyword>
<dbReference type="SUPFAM" id="SSF56112">
    <property type="entry name" value="Protein kinase-like (PK-like)"/>
    <property type="match status" value="1"/>
</dbReference>
<comment type="caution">
    <text evidence="24">The sequence shown here is derived from an EMBL/GenBank/DDBJ whole genome shotgun (WGS) entry which is preliminary data.</text>
</comment>
<evidence type="ECO:0000256" key="19">
    <source>
        <dbReference type="SAM" id="Phobius"/>
    </source>
</evidence>
<dbReference type="FunFam" id="1.10.510.10:FF:001927">
    <property type="entry name" value="Receptor protein-tyrosine kinase"/>
    <property type="match status" value="1"/>
</dbReference>
<comment type="subcellular location">
    <subcellularLocation>
        <location evidence="1">Cell membrane</location>
        <topology evidence="1">Single-pass type I membrane protein</topology>
    </subcellularLocation>
</comment>
<accession>A0A9W9YHT2</accession>
<dbReference type="Pfam" id="PF07679">
    <property type="entry name" value="I-set"/>
    <property type="match status" value="1"/>
</dbReference>
<dbReference type="InterPro" id="IPR002557">
    <property type="entry name" value="Chitin-bd_dom"/>
</dbReference>
<dbReference type="InterPro" id="IPR001824">
    <property type="entry name" value="Tyr_kinase_rcpt_3_CS"/>
</dbReference>
<evidence type="ECO:0000256" key="2">
    <source>
        <dbReference type="ARBA" id="ARBA00011902"/>
    </source>
</evidence>
<evidence type="ECO:0000259" key="23">
    <source>
        <dbReference type="PROSITE" id="PS50940"/>
    </source>
</evidence>
<evidence type="ECO:0000256" key="9">
    <source>
        <dbReference type="ARBA" id="ARBA00022777"/>
    </source>
</evidence>
<evidence type="ECO:0000256" key="1">
    <source>
        <dbReference type="ARBA" id="ARBA00004251"/>
    </source>
</evidence>
<evidence type="ECO:0000256" key="5">
    <source>
        <dbReference type="ARBA" id="ARBA00022553"/>
    </source>
</evidence>
<dbReference type="GO" id="GO:0004714">
    <property type="term" value="F:transmembrane receptor protein tyrosine kinase activity"/>
    <property type="evidence" value="ECO:0007669"/>
    <property type="project" value="UniProtKB-EC"/>
</dbReference>
<keyword evidence="12 19" id="KW-0472">Membrane</keyword>
<evidence type="ECO:0000256" key="11">
    <source>
        <dbReference type="ARBA" id="ARBA00022989"/>
    </source>
</evidence>
<keyword evidence="4" id="KW-1003">Cell membrane</keyword>
<evidence type="ECO:0000259" key="22">
    <source>
        <dbReference type="PROSITE" id="PS50835"/>
    </source>
</evidence>
<evidence type="ECO:0000313" key="24">
    <source>
        <dbReference type="EMBL" id="KAJ7350231.1"/>
    </source>
</evidence>
<evidence type="ECO:0000256" key="16">
    <source>
        <dbReference type="ARBA" id="ARBA00023319"/>
    </source>
</evidence>
<dbReference type="PROSITE" id="PS50835">
    <property type="entry name" value="IG_LIKE"/>
    <property type="match status" value="2"/>
</dbReference>
<dbReference type="CDD" id="cd00096">
    <property type="entry name" value="Ig"/>
    <property type="match status" value="1"/>
</dbReference>
<dbReference type="GO" id="GO:0005886">
    <property type="term" value="C:plasma membrane"/>
    <property type="evidence" value="ECO:0007669"/>
    <property type="project" value="UniProtKB-SubCell"/>
</dbReference>
<dbReference type="InterPro" id="IPR011009">
    <property type="entry name" value="Kinase-like_dom_sf"/>
</dbReference>
<organism evidence="24 25">
    <name type="scientific">Desmophyllum pertusum</name>
    <dbReference type="NCBI Taxonomy" id="174260"/>
    <lineage>
        <taxon>Eukaryota</taxon>
        <taxon>Metazoa</taxon>
        <taxon>Cnidaria</taxon>
        <taxon>Anthozoa</taxon>
        <taxon>Hexacorallia</taxon>
        <taxon>Scleractinia</taxon>
        <taxon>Caryophylliina</taxon>
        <taxon>Caryophylliidae</taxon>
        <taxon>Desmophyllum</taxon>
    </lineage>
</organism>
<evidence type="ECO:0000256" key="18">
    <source>
        <dbReference type="PIRSR" id="PIRSR000615-2"/>
    </source>
</evidence>
<evidence type="ECO:0000313" key="25">
    <source>
        <dbReference type="Proteomes" id="UP001163046"/>
    </source>
</evidence>
<dbReference type="GO" id="GO:0005524">
    <property type="term" value="F:ATP binding"/>
    <property type="evidence" value="ECO:0007669"/>
    <property type="project" value="UniProtKB-KW"/>
</dbReference>
<proteinExistence type="predicted"/>
<gene>
    <name evidence="24" type="ORF">OS493_037694</name>
</gene>
<evidence type="ECO:0000256" key="10">
    <source>
        <dbReference type="ARBA" id="ARBA00022840"/>
    </source>
</evidence>
<dbReference type="SMART" id="SM00494">
    <property type="entry name" value="ChtBD2"/>
    <property type="match status" value="1"/>
</dbReference>
<evidence type="ECO:0000256" key="6">
    <source>
        <dbReference type="ARBA" id="ARBA00022679"/>
    </source>
</evidence>
<feature type="domain" description="Ig-like" evidence="22">
    <location>
        <begin position="142"/>
        <end position="236"/>
    </location>
</feature>
<keyword evidence="13" id="KW-0829">Tyrosine-protein kinase</keyword>
<sequence length="858" mass="96518">MEQRLILLTFLTLCSASLSDRDEYQRFRVVALGCSIDLRCPLRDPYASPEMYLMQKLKSGKLQARIADGEKVSKSGQLFTINNIGSSDEGSYYCKVQETKIVMDYLFPYEKTQAVPTSRAGVYECRAISLKHYLYDGYKAKPGILLVTGFHFVAKMKPITFLTVGDSVTISCETNVQSASSSLWRKIENNPAQQMVPNGGSIIRRNNTYHFSSVTLDDAGVYVCEATSSVIKKTIEKEIITLLVFPDKDTDPQAQVVPLSKDVILGQDFNFTCVTYGKGIWVTWLKNGKAVRNNQTDTQAAKGTSSTFHRNVLIIKKATIADEGTYTCKVTTSLQPGYSNNVTAKLRVKECLEPNGTFPDPTDAYGYFECIQGIAVKKDCPNRQYWNQVEKICNAISPSNPTQTDPVDVPTSWKITSFIVVSVAFFLLLLIIAAILYRRRQLYGGFYIFTTPPLPDMITRLDASIPLIEQVNKLPYHKRWEFPREQLHFDEILGSGAFGEVYLAEADGCIVTDSTTKGVRHRLLSRRNLRRGTTVAMKGPVKVAVKTLKGDAGESEHKDLLSELKILIHIGSHENIVNLLGACTRGRHRDLCVIIEYCPHGSMLQFLRDKRNMYHPTWLPPTEDAAKQFSLTDVVSSAFQVARALEFLVSRKGLLPVKWMAIESLIDRVYSAQSDVWSFGVFLWELFTLGGCPYHLLPISEIFQFLKEGNRMECPVNCPDEMYAMMRDCWMENPEDRPTFTSLVQRLDHVIKSNMAATGDVEHLEVESEHDPLIDNDGYLKPVETLLPKEALYVGSDMTCTNEGFKKETTVLECLDVESEHDPLIDNDGYLKTLLPKQALYVGSDMTCTKEGFEETTV</sequence>
<dbReference type="InterPro" id="IPR000719">
    <property type="entry name" value="Prot_kinase_dom"/>
</dbReference>
<evidence type="ECO:0000256" key="7">
    <source>
        <dbReference type="ARBA" id="ARBA00022692"/>
    </source>
</evidence>
<feature type="domain" description="Chitin-binding type-2" evidence="23">
    <location>
        <begin position="348"/>
        <end position="394"/>
    </location>
</feature>
<dbReference type="AlphaFoldDB" id="A0A9W9YHT2"/>
<evidence type="ECO:0000259" key="21">
    <source>
        <dbReference type="PROSITE" id="PS50011"/>
    </source>
</evidence>
<dbReference type="PROSITE" id="PS50940">
    <property type="entry name" value="CHIT_BIND_II"/>
    <property type="match status" value="1"/>
</dbReference>
<dbReference type="SMART" id="SM00408">
    <property type="entry name" value="IGc2"/>
    <property type="match status" value="3"/>
</dbReference>
<keyword evidence="3" id="KW-0217">Developmental protein</keyword>
<evidence type="ECO:0000256" key="14">
    <source>
        <dbReference type="ARBA" id="ARBA00023157"/>
    </source>
</evidence>
<dbReference type="Proteomes" id="UP001163046">
    <property type="component" value="Unassembled WGS sequence"/>
</dbReference>
<reference evidence="24" key="1">
    <citation type="submission" date="2023-01" db="EMBL/GenBank/DDBJ databases">
        <title>Genome assembly of the deep-sea coral Lophelia pertusa.</title>
        <authorList>
            <person name="Herrera S."/>
            <person name="Cordes E."/>
        </authorList>
    </citation>
    <scope>NUCLEOTIDE SEQUENCE</scope>
    <source>
        <strain evidence="24">USNM1676648</strain>
        <tissue evidence="24">Polyp</tissue>
    </source>
</reference>
<keyword evidence="10 18" id="KW-0067">ATP-binding</keyword>
<evidence type="ECO:0000256" key="3">
    <source>
        <dbReference type="ARBA" id="ARBA00022473"/>
    </source>
</evidence>
<dbReference type="PROSITE" id="PS00240">
    <property type="entry name" value="RECEPTOR_TYR_KIN_III"/>
    <property type="match status" value="1"/>
</dbReference>
<keyword evidence="25" id="KW-1185">Reference proteome</keyword>
<feature type="binding site" evidence="18">
    <location>
        <position position="546"/>
    </location>
    <ligand>
        <name>ATP</name>
        <dbReference type="ChEBI" id="CHEBI:30616"/>
    </ligand>
</feature>
<keyword evidence="16" id="KW-0393">Immunoglobulin domain</keyword>
<dbReference type="Gene3D" id="2.170.140.10">
    <property type="entry name" value="Chitin binding domain"/>
    <property type="match status" value="1"/>
</dbReference>
<dbReference type="Pfam" id="PF07714">
    <property type="entry name" value="PK_Tyr_Ser-Thr"/>
    <property type="match status" value="1"/>
</dbReference>
<keyword evidence="20" id="KW-0732">Signal</keyword>
<dbReference type="Gene3D" id="3.30.200.20">
    <property type="entry name" value="Phosphorylase Kinase, domain 1"/>
    <property type="match status" value="1"/>
</dbReference>
<dbReference type="FunFam" id="3.30.200.20:FF:000619">
    <property type="entry name" value="macrophage colony-stimulating factor 1 receptor isoform X2"/>
    <property type="match status" value="1"/>
</dbReference>
<dbReference type="Gene3D" id="2.60.40.10">
    <property type="entry name" value="Immunoglobulins"/>
    <property type="match status" value="3"/>
</dbReference>
<dbReference type="SUPFAM" id="SSF57625">
    <property type="entry name" value="Invertebrate chitin-binding proteins"/>
    <property type="match status" value="1"/>
</dbReference>
<comment type="catalytic activity">
    <reaction evidence="17">
        <text>L-tyrosyl-[protein] + ATP = O-phospho-L-tyrosyl-[protein] + ADP + H(+)</text>
        <dbReference type="Rhea" id="RHEA:10596"/>
        <dbReference type="Rhea" id="RHEA-COMP:10136"/>
        <dbReference type="Rhea" id="RHEA-COMP:20101"/>
        <dbReference type="ChEBI" id="CHEBI:15378"/>
        <dbReference type="ChEBI" id="CHEBI:30616"/>
        <dbReference type="ChEBI" id="CHEBI:46858"/>
        <dbReference type="ChEBI" id="CHEBI:61978"/>
        <dbReference type="ChEBI" id="CHEBI:456216"/>
        <dbReference type="EC" id="2.7.10.1"/>
    </reaction>
</comment>
<keyword evidence="9" id="KW-0418">Kinase</keyword>
<feature type="transmembrane region" description="Helical" evidence="19">
    <location>
        <begin position="415"/>
        <end position="437"/>
    </location>
</feature>
<feature type="chain" id="PRO_5040819943" description="receptor protein-tyrosine kinase" evidence="20">
    <location>
        <begin position="17"/>
        <end position="858"/>
    </location>
</feature>
<dbReference type="GO" id="GO:0008061">
    <property type="term" value="F:chitin binding"/>
    <property type="evidence" value="ECO:0007669"/>
    <property type="project" value="InterPro"/>
</dbReference>
<keyword evidence="14" id="KW-1015">Disulfide bond</keyword>
<dbReference type="GO" id="GO:0043235">
    <property type="term" value="C:receptor complex"/>
    <property type="evidence" value="ECO:0007669"/>
    <property type="project" value="TreeGrafter"/>
</dbReference>
<dbReference type="InterPro" id="IPR013783">
    <property type="entry name" value="Ig-like_fold"/>
</dbReference>